<keyword evidence="2" id="KW-1185">Reference proteome</keyword>
<comment type="caution">
    <text evidence="1">The sequence shown here is derived from an EMBL/GenBank/DDBJ whole genome shotgun (WGS) entry which is preliminary data.</text>
</comment>
<evidence type="ECO:0000313" key="2">
    <source>
        <dbReference type="Proteomes" id="UP000295601"/>
    </source>
</evidence>
<reference evidence="1 2" key="1">
    <citation type="submission" date="2019-03" db="EMBL/GenBank/DDBJ databases">
        <title>Genomic analyses of the natural microbiome of Caenorhabditis elegans.</title>
        <authorList>
            <person name="Samuel B."/>
        </authorList>
    </citation>
    <scope>NUCLEOTIDE SEQUENCE [LARGE SCALE GENOMIC DNA]</scope>
    <source>
        <strain evidence="1 2">JUb18</strain>
    </source>
</reference>
<dbReference type="EMBL" id="SNYA01000004">
    <property type="protein sequence ID" value="TDP92384.1"/>
    <property type="molecule type" value="Genomic_DNA"/>
</dbReference>
<gene>
    <name evidence="1" type="ORF">EDF62_1591</name>
</gene>
<proteinExistence type="predicted"/>
<name>A0A4R6RZN2_9MICO</name>
<protein>
    <submittedName>
        <fullName evidence="1">Uncharacterized protein</fullName>
    </submittedName>
</protein>
<sequence length="161" mass="17917">MTTIIEPYYDMRGYRRTGRTVFCQRCHRTVYTTHAPGKPGLSQAEMHARSHEQLGCEANETRYSDHQALTAYRLDERTTRMIRLGTATRGNSPIAGWGRSSLARTVRCSECNAQVYRTNVGAADGGVRIVEIEAGKHLLTQHLGLLDRTDPGALAFAHLEG</sequence>
<organism evidence="1 2">
    <name type="scientific">Leucobacter luti</name>
    <dbReference type="NCBI Taxonomy" id="340320"/>
    <lineage>
        <taxon>Bacteria</taxon>
        <taxon>Bacillati</taxon>
        <taxon>Actinomycetota</taxon>
        <taxon>Actinomycetes</taxon>
        <taxon>Micrococcales</taxon>
        <taxon>Microbacteriaceae</taxon>
        <taxon>Leucobacter</taxon>
    </lineage>
</organism>
<accession>A0A4R6RZN2</accession>
<dbReference type="Proteomes" id="UP000295601">
    <property type="component" value="Unassembled WGS sequence"/>
</dbReference>
<dbReference type="RefSeq" id="WP_133616612.1">
    <property type="nucleotide sequence ID" value="NZ_SNYA01000004.1"/>
</dbReference>
<dbReference type="AlphaFoldDB" id="A0A4R6RZN2"/>
<evidence type="ECO:0000313" key="1">
    <source>
        <dbReference type="EMBL" id="TDP92384.1"/>
    </source>
</evidence>